<dbReference type="CDD" id="cd00448">
    <property type="entry name" value="YjgF_YER057c_UK114_family"/>
    <property type="match status" value="1"/>
</dbReference>
<evidence type="ECO:0000256" key="2">
    <source>
        <dbReference type="SAM" id="SignalP"/>
    </source>
</evidence>
<dbReference type="Pfam" id="PF01042">
    <property type="entry name" value="Ribonuc_L-PSP"/>
    <property type="match status" value="1"/>
</dbReference>
<reference evidence="3" key="1">
    <citation type="submission" date="2022-01" db="EMBL/GenBank/DDBJ databases">
        <title>Novel species in genus Dyadobacter.</title>
        <authorList>
            <person name="Ma C."/>
        </authorList>
    </citation>
    <scope>NUCLEOTIDE SEQUENCE</scope>
    <source>
        <strain evidence="3">CY357</strain>
    </source>
</reference>
<feature type="chain" id="PRO_5040884328" evidence="2">
    <location>
        <begin position="22"/>
        <end position="161"/>
    </location>
</feature>
<sequence length="161" mass="17848">MLRKTFLIALVFGLAYTNSFSQQIPQTIQYGNPASLAIPKGYTQLVEIDLGTARMILISGQVAQDSAGNTVGKGDPKLQFEQIFRNLDLAVKSVHGTMQDVVKLTFYLRDIAHLPVVREVRDRYVNLQQPPTSTAVEVSNLFKPDFLAEIEATVIIPKGKE</sequence>
<dbReference type="PANTHER" id="PTHR11803:SF58">
    <property type="entry name" value="PROTEIN HMF1-RELATED"/>
    <property type="match status" value="1"/>
</dbReference>
<proteinExistence type="inferred from homology"/>
<dbReference type="InterPro" id="IPR006175">
    <property type="entry name" value="YjgF/YER057c/UK114"/>
</dbReference>
<dbReference type="SUPFAM" id="SSF55298">
    <property type="entry name" value="YjgF-like"/>
    <property type="match status" value="1"/>
</dbReference>
<comment type="similarity">
    <text evidence="1">Belongs to the RutC family.</text>
</comment>
<dbReference type="EMBL" id="JAKFFV010000001">
    <property type="protein sequence ID" value="MCF2496678.1"/>
    <property type="molecule type" value="Genomic_DNA"/>
</dbReference>
<keyword evidence="2" id="KW-0732">Signal</keyword>
<dbReference type="GO" id="GO:0019239">
    <property type="term" value="F:deaminase activity"/>
    <property type="evidence" value="ECO:0007669"/>
    <property type="project" value="TreeGrafter"/>
</dbReference>
<dbReference type="AlphaFoldDB" id="A0A9X1Q7M8"/>
<dbReference type="PANTHER" id="PTHR11803">
    <property type="entry name" value="2-IMINOBUTANOATE/2-IMINOPROPANOATE DEAMINASE RIDA"/>
    <property type="match status" value="1"/>
</dbReference>
<gene>
    <name evidence="3" type="ORF">L0661_00060</name>
</gene>
<dbReference type="RefSeq" id="WP_235176338.1">
    <property type="nucleotide sequence ID" value="NZ_JAKFFV010000001.1"/>
</dbReference>
<organism evidence="3 4">
    <name type="scientific">Dyadobacter chenhuakuii</name>
    <dbReference type="NCBI Taxonomy" id="2909339"/>
    <lineage>
        <taxon>Bacteria</taxon>
        <taxon>Pseudomonadati</taxon>
        <taxon>Bacteroidota</taxon>
        <taxon>Cytophagia</taxon>
        <taxon>Cytophagales</taxon>
        <taxon>Spirosomataceae</taxon>
        <taxon>Dyadobacter</taxon>
    </lineage>
</organism>
<evidence type="ECO:0000313" key="3">
    <source>
        <dbReference type="EMBL" id="MCF2496678.1"/>
    </source>
</evidence>
<dbReference type="Proteomes" id="UP001139411">
    <property type="component" value="Unassembled WGS sequence"/>
</dbReference>
<name>A0A9X1Q7M8_9BACT</name>
<evidence type="ECO:0000256" key="1">
    <source>
        <dbReference type="ARBA" id="ARBA00010552"/>
    </source>
</evidence>
<comment type="caution">
    <text evidence="3">The sequence shown here is derived from an EMBL/GenBank/DDBJ whole genome shotgun (WGS) entry which is preliminary data.</text>
</comment>
<dbReference type="GO" id="GO:0005829">
    <property type="term" value="C:cytosol"/>
    <property type="evidence" value="ECO:0007669"/>
    <property type="project" value="TreeGrafter"/>
</dbReference>
<protein>
    <submittedName>
        <fullName evidence="3">RidA family protein</fullName>
    </submittedName>
</protein>
<feature type="signal peptide" evidence="2">
    <location>
        <begin position="1"/>
        <end position="21"/>
    </location>
</feature>
<evidence type="ECO:0000313" key="4">
    <source>
        <dbReference type="Proteomes" id="UP001139411"/>
    </source>
</evidence>
<accession>A0A9X1Q7M8</accession>
<dbReference type="Gene3D" id="3.30.1330.40">
    <property type="entry name" value="RutC-like"/>
    <property type="match status" value="1"/>
</dbReference>
<dbReference type="InterPro" id="IPR035959">
    <property type="entry name" value="RutC-like_sf"/>
</dbReference>